<comment type="similarity">
    <text evidence="1">Belongs to the short-chain dehydrogenases/reductases (SDR) family.</text>
</comment>
<sequence>MSQVDLTNKVALITGGTTGIGLATAALFLQRGAKVVIAGRRVTEGQKALQQLQAISEHVHFIAADVADSTAVQHLVTETVRLFGQLDIAFNNAGIEGRFAPIEDASEEEFDNVMRINLKGVWLSCKYEIEQFKKQVTGGAIVNTSSWLARGAAFGSSVYSASKAALDGMVRALAIEGGPAGIRLNNIQPGYIRTPMFDRFFPGENAKAAIEPFKKHAPIGRFAEPEEVAELVVWLSSPAASFVTGESMLVDGGIAIGGQRM</sequence>
<dbReference type="NCBIfam" id="NF005559">
    <property type="entry name" value="PRK07231.1"/>
    <property type="match status" value="1"/>
</dbReference>
<dbReference type="PANTHER" id="PTHR24321:SF11">
    <property type="entry name" value="BLR0893 PROTEIN"/>
    <property type="match status" value="1"/>
</dbReference>
<dbReference type="Proteomes" id="UP000198984">
    <property type="component" value="Unassembled WGS sequence"/>
</dbReference>
<dbReference type="CDD" id="cd05233">
    <property type="entry name" value="SDR_c"/>
    <property type="match status" value="1"/>
</dbReference>
<dbReference type="OrthoDB" id="597477at2"/>
<dbReference type="Gene3D" id="3.40.50.720">
    <property type="entry name" value="NAD(P)-binding Rossmann-like Domain"/>
    <property type="match status" value="1"/>
</dbReference>
<organism evidence="4 5">
    <name type="scientific">Chitinophaga rupis</name>
    <dbReference type="NCBI Taxonomy" id="573321"/>
    <lineage>
        <taxon>Bacteria</taxon>
        <taxon>Pseudomonadati</taxon>
        <taxon>Bacteroidota</taxon>
        <taxon>Chitinophagia</taxon>
        <taxon>Chitinophagales</taxon>
        <taxon>Chitinophagaceae</taxon>
        <taxon>Chitinophaga</taxon>
    </lineage>
</organism>
<dbReference type="PRINTS" id="PR00081">
    <property type="entry name" value="GDHRDH"/>
</dbReference>
<evidence type="ECO:0000313" key="5">
    <source>
        <dbReference type="Proteomes" id="UP000198984"/>
    </source>
</evidence>
<dbReference type="PANTHER" id="PTHR24321">
    <property type="entry name" value="DEHYDROGENASES, SHORT CHAIN"/>
    <property type="match status" value="1"/>
</dbReference>
<dbReference type="SUPFAM" id="SSF51735">
    <property type="entry name" value="NAD(P)-binding Rossmann-fold domains"/>
    <property type="match status" value="1"/>
</dbReference>
<dbReference type="InterPro" id="IPR020904">
    <property type="entry name" value="Sc_DH/Rdtase_CS"/>
</dbReference>
<reference evidence="4 5" key="1">
    <citation type="submission" date="2016-10" db="EMBL/GenBank/DDBJ databases">
        <authorList>
            <person name="de Groot N.N."/>
        </authorList>
    </citation>
    <scope>NUCLEOTIDE SEQUENCE [LARGE SCALE GENOMIC DNA]</scope>
    <source>
        <strain evidence="4 5">DSM 21039</strain>
    </source>
</reference>
<protein>
    <submittedName>
        <fullName evidence="4">NAD(P)-dependent dehydrogenase, short-chain alcohol dehydrogenase family</fullName>
    </submittedName>
</protein>
<dbReference type="PRINTS" id="PR00080">
    <property type="entry name" value="SDRFAMILY"/>
</dbReference>
<dbReference type="SMART" id="SM00822">
    <property type="entry name" value="PKS_KR"/>
    <property type="match status" value="1"/>
</dbReference>
<dbReference type="PROSITE" id="PS00061">
    <property type="entry name" value="ADH_SHORT"/>
    <property type="match status" value="1"/>
</dbReference>
<dbReference type="InterPro" id="IPR036291">
    <property type="entry name" value="NAD(P)-bd_dom_sf"/>
</dbReference>
<dbReference type="FunFam" id="3.40.50.720:FF:000084">
    <property type="entry name" value="Short-chain dehydrogenase reductase"/>
    <property type="match status" value="1"/>
</dbReference>
<dbReference type="RefSeq" id="WP_089912576.1">
    <property type="nucleotide sequence ID" value="NZ_FOBB01000003.1"/>
</dbReference>
<evidence type="ECO:0000256" key="1">
    <source>
        <dbReference type="ARBA" id="ARBA00006484"/>
    </source>
</evidence>
<accession>A0A1H7V3W4</accession>
<evidence type="ECO:0000313" key="4">
    <source>
        <dbReference type="EMBL" id="SEM03931.1"/>
    </source>
</evidence>
<dbReference type="Pfam" id="PF13561">
    <property type="entry name" value="adh_short_C2"/>
    <property type="match status" value="1"/>
</dbReference>
<gene>
    <name evidence="4" type="ORF">SAMN04488505_103207</name>
</gene>
<dbReference type="AlphaFoldDB" id="A0A1H7V3W4"/>
<keyword evidence="2" id="KW-0560">Oxidoreductase</keyword>
<dbReference type="STRING" id="573321.SAMN04488505_103207"/>
<name>A0A1H7V3W4_9BACT</name>
<dbReference type="InterPro" id="IPR057326">
    <property type="entry name" value="KR_dom"/>
</dbReference>
<dbReference type="GO" id="GO:0016491">
    <property type="term" value="F:oxidoreductase activity"/>
    <property type="evidence" value="ECO:0007669"/>
    <property type="project" value="UniProtKB-KW"/>
</dbReference>
<dbReference type="InterPro" id="IPR002347">
    <property type="entry name" value="SDR_fam"/>
</dbReference>
<proteinExistence type="inferred from homology"/>
<dbReference type="EMBL" id="FOBB01000003">
    <property type="protein sequence ID" value="SEM03931.1"/>
    <property type="molecule type" value="Genomic_DNA"/>
</dbReference>
<evidence type="ECO:0000259" key="3">
    <source>
        <dbReference type="SMART" id="SM00822"/>
    </source>
</evidence>
<keyword evidence="5" id="KW-1185">Reference proteome</keyword>
<evidence type="ECO:0000256" key="2">
    <source>
        <dbReference type="ARBA" id="ARBA00023002"/>
    </source>
</evidence>
<feature type="domain" description="Ketoreductase" evidence="3">
    <location>
        <begin position="9"/>
        <end position="195"/>
    </location>
</feature>